<dbReference type="RefSeq" id="WP_194100365.1">
    <property type="nucleotide sequence ID" value="NZ_QWDN01000594.1"/>
</dbReference>
<feature type="non-terminal residue" evidence="2">
    <location>
        <position position="126"/>
    </location>
</feature>
<name>A0A4Y7U3T3_9FLAO</name>
<sequence length="126" mass="14522">LKALEIINTFPEDKIGTIESAEKITLHDTNPAVVNIKKRLLFWKDMSGRSDSLTKIYDQKTFEAIKKFQERHGLAADGVIGAGTISALNFSKAKRKEQIIANLERWRWYNNEFAKNYFIINIPDYS</sequence>
<proteinExistence type="predicted"/>
<protein>
    <submittedName>
        <fullName evidence="2">Peptidoglycan-binding protein</fullName>
    </submittedName>
</protein>
<dbReference type="Proteomes" id="UP000298340">
    <property type="component" value="Unassembled WGS sequence"/>
</dbReference>
<comment type="caution">
    <text evidence="2">The sequence shown here is derived from an EMBL/GenBank/DDBJ whole genome shotgun (WGS) entry which is preliminary data.</text>
</comment>
<dbReference type="InterPro" id="IPR036366">
    <property type="entry name" value="PGBDSf"/>
</dbReference>
<dbReference type="EMBL" id="QWDN01000594">
    <property type="protein sequence ID" value="TEB41075.1"/>
    <property type="molecule type" value="Genomic_DNA"/>
</dbReference>
<dbReference type="PANTHER" id="PTHR41533">
    <property type="entry name" value="L,D-TRANSPEPTIDASE HI_1667-RELATED"/>
    <property type="match status" value="1"/>
</dbReference>
<dbReference type="PANTHER" id="PTHR41533:SF2">
    <property type="entry name" value="BLR7131 PROTEIN"/>
    <property type="match status" value="1"/>
</dbReference>
<reference evidence="2 3" key="1">
    <citation type="journal article" date="2018" name="Syst. Appl. Microbiol.">
        <title>Flavobacterium circumlabens sp. nov. and Flavobacterium cupreum sp. nov., two psychrotrophic species isolated from Antarctic environmental samples.</title>
        <authorList>
            <person name="Kralova S."/>
            <person name="Busse H.J."/>
            <person name="Svec P."/>
            <person name="Maslanova I."/>
            <person name="Stankova E."/>
            <person name="Bartak M."/>
            <person name="Sedlacek I."/>
        </authorList>
    </citation>
    <scope>NUCLEOTIDE SEQUENCE [LARGE SCALE GENOMIC DNA]</scope>
    <source>
        <strain evidence="2 3">CCM 8828</strain>
    </source>
</reference>
<dbReference type="InterPro" id="IPR002477">
    <property type="entry name" value="Peptidoglycan-bd-like"/>
</dbReference>
<dbReference type="Gene3D" id="1.10.101.10">
    <property type="entry name" value="PGBD-like superfamily/PGBD"/>
    <property type="match status" value="1"/>
</dbReference>
<accession>A0A4Y7U3T3</accession>
<dbReference type="Pfam" id="PF01471">
    <property type="entry name" value="PG_binding_1"/>
    <property type="match status" value="1"/>
</dbReference>
<feature type="non-terminal residue" evidence="2">
    <location>
        <position position="1"/>
    </location>
</feature>
<gene>
    <name evidence="2" type="ORF">D0809_27375</name>
</gene>
<dbReference type="AlphaFoldDB" id="A0A4Y7U3T3"/>
<evidence type="ECO:0000259" key="1">
    <source>
        <dbReference type="Pfam" id="PF01471"/>
    </source>
</evidence>
<feature type="domain" description="Peptidoglycan binding-like" evidence="1">
    <location>
        <begin position="30"/>
        <end position="88"/>
    </location>
</feature>
<dbReference type="InterPro" id="IPR052905">
    <property type="entry name" value="LD-transpeptidase_YkuD-like"/>
</dbReference>
<dbReference type="InterPro" id="IPR036365">
    <property type="entry name" value="PGBD-like_sf"/>
</dbReference>
<organism evidence="2 3">
    <name type="scientific">Flavobacterium circumlabens</name>
    <dbReference type="NCBI Taxonomy" id="2133765"/>
    <lineage>
        <taxon>Bacteria</taxon>
        <taxon>Pseudomonadati</taxon>
        <taxon>Bacteroidota</taxon>
        <taxon>Flavobacteriia</taxon>
        <taxon>Flavobacteriales</taxon>
        <taxon>Flavobacteriaceae</taxon>
        <taxon>Flavobacterium</taxon>
    </lineage>
</organism>
<evidence type="ECO:0000313" key="3">
    <source>
        <dbReference type="Proteomes" id="UP000298340"/>
    </source>
</evidence>
<dbReference type="SUPFAM" id="SSF47090">
    <property type="entry name" value="PGBD-like"/>
    <property type="match status" value="1"/>
</dbReference>
<evidence type="ECO:0000313" key="2">
    <source>
        <dbReference type="EMBL" id="TEB41075.1"/>
    </source>
</evidence>